<dbReference type="Proteomes" id="UP001058602">
    <property type="component" value="Chromosome 1"/>
</dbReference>
<accession>A0ABY5LHG0</accession>
<dbReference type="InterPro" id="IPR018389">
    <property type="entry name" value="DctP_fam"/>
</dbReference>
<keyword evidence="1 2" id="KW-0732">Signal</keyword>
<dbReference type="NCBIfam" id="NF037995">
    <property type="entry name" value="TRAP_S1"/>
    <property type="match status" value="1"/>
</dbReference>
<evidence type="ECO:0000256" key="2">
    <source>
        <dbReference type="SAM" id="SignalP"/>
    </source>
</evidence>
<dbReference type="PANTHER" id="PTHR33376:SF5">
    <property type="entry name" value="EXTRACYTOPLASMIC SOLUTE RECEPTOR PROTEIN"/>
    <property type="match status" value="1"/>
</dbReference>
<evidence type="ECO:0000313" key="4">
    <source>
        <dbReference type="Proteomes" id="UP001058602"/>
    </source>
</evidence>
<dbReference type="Gene3D" id="3.40.190.170">
    <property type="entry name" value="Bacterial extracellular solute-binding protein, family 7"/>
    <property type="match status" value="1"/>
</dbReference>
<evidence type="ECO:0000256" key="1">
    <source>
        <dbReference type="ARBA" id="ARBA00022729"/>
    </source>
</evidence>
<dbReference type="Pfam" id="PF03480">
    <property type="entry name" value="DctP"/>
    <property type="match status" value="1"/>
</dbReference>
<gene>
    <name evidence="3" type="primary">dctP</name>
    <name evidence="3" type="ORF">NP165_04980</name>
</gene>
<reference evidence="3" key="1">
    <citation type="submission" date="2022-07" db="EMBL/GenBank/DDBJ databases">
        <title>Complete genome of Vibrio japonicus strain JCM 31412T and phylogenomic assessment of the Nereis clade of the genus Vibrio.</title>
        <authorList>
            <person name="Shlafstein M.D."/>
            <person name="Emsley S.A."/>
            <person name="Ushijima B."/>
            <person name="Videau P."/>
            <person name="Saw J.H."/>
        </authorList>
    </citation>
    <scope>NUCLEOTIDE SEQUENCE</scope>
    <source>
        <strain evidence="3">JCM 31412</strain>
    </source>
</reference>
<protein>
    <submittedName>
        <fullName evidence="3">TRAP transporter substrate-binding protein DctP</fullName>
    </submittedName>
</protein>
<proteinExistence type="predicted"/>
<dbReference type="SUPFAM" id="SSF53850">
    <property type="entry name" value="Periplasmic binding protein-like II"/>
    <property type="match status" value="1"/>
</dbReference>
<sequence length="341" mass="38019">MEMFKVKNLTKFILGGVSASLLSMSVAQAQEWRFNNFLPETRPEARELEQFAADVKAKTNGEIDIKVFSGGSLGLKNTDVLRFLPRGAVDMSLAWANYLGRDAESLSTVMVQGTIGSVEELNAALPEVKKIYEEEFSDWDVAITGYVALPMLEASIFCREDPINSLDDLRGKKLRVWAKDQVDTFGRLGISAQIIPQEEMYVAMKTGVVDCAVYPALYAHTVSLQEVSKYAAYLYPMASGPYILGMSQDKWDSLSKEHQQALTEAGDAVWQRTNSYEDDHQKELDARAKLAEGGVTWLDDFSEKDRQEFTAAITEVWGELAKEAGGKAPEYRERVLKALGR</sequence>
<feature type="signal peptide" evidence="2">
    <location>
        <begin position="1"/>
        <end position="29"/>
    </location>
</feature>
<dbReference type="RefSeq" id="WP_257085211.1">
    <property type="nucleotide sequence ID" value="NZ_CP102096.1"/>
</dbReference>
<organism evidence="3 4">
    <name type="scientific">Vibrio japonicus</name>
    <dbReference type="NCBI Taxonomy" id="1824638"/>
    <lineage>
        <taxon>Bacteria</taxon>
        <taxon>Pseudomonadati</taxon>
        <taxon>Pseudomonadota</taxon>
        <taxon>Gammaproteobacteria</taxon>
        <taxon>Vibrionales</taxon>
        <taxon>Vibrionaceae</taxon>
        <taxon>Vibrio</taxon>
    </lineage>
</organism>
<dbReference type="PANTHER" id="PTHR33376">
    <property type="match status" value="1"/>
</dbReference>
<dbReference type="EMBL" id="CP102096">
    <property type="protein sequence ID" value="UUM31487.1"/>
    <property type="molecule type" value="Genomic_DNA"/>
</dbReference>
<evidence type="ECO:0000313" key="3">
    <source>
        <dbReference type="EMBL" id="UUM31487.1"/>
    </source>
</evidence>
<feature type="chain" id="PRO_5046407663" evidence="2">
    <location>
        <begin position="30"/>
        <end position="341"/>
    </location>
</feature>
<dbReference type="InterPro" id="IPR038404">
    <property type="entry name" value="TRAP_DctP_sf"/>
</dbReference>
<keyword evidence="4" id="KW-1185">Reference proteome</keyword>
<name>A0ABY5LHG0_9VIBR</name>